<dbReference type="EMBL" id="APVG01000023">
    <property type="protein sequence ID" value="ENY72021.1"/>
    <property type="molecule type" value="Genomic_DNA"/>
</dbReference>
<dbReference type="OrthoDB" id="5587427at2"/>
<proteinExistence type="predicted"/>
<reference evidence="1 2" key="1">
    <citation type="journal article" date="2013" name="Genome Announc.">
        <title>Draft Genome Sequence of the Aeromonas diversa Type Strain.</title>
        <authorList>
            <person name="Farfan M."/>
            <person name="Spataro N."/>
            <person name="Sanglas A."/>
            <person name="Albarral V."/>
            <person name="Loren J.G."/>
            <person name="Bosch E."/>
            <person name="Fuste M.C."/>
        </authorList>
    </citation>
    <scope>NUCLEOTIDE SEQUENCE [LARGE SCALE GENOMIC DNA]</scope>
    <source>
        <strain evidence="1 2">2478-85</strain>
    </source>
</reference>
<organism evidence="1 2">
    <name type="scientific">Aeromonas diversa CDC 2478-85</name>
    <dbReference type="NCBI Taxonomy" id="1268237"/>
    <lineage>
        <taxon>Bacteria</taxon>
        <taxon>Pseudomonadati</taxon>
        <taxon>Pseudomonadota</taxon>
        <taxon>Gammaproteobacteria</taxon>
        <taxon>Aeromonadales</taxon>
        <taxon>Aeromonadaceae</taxon>
        <taxon>Aeromonas</taxon>
    </lineage>
</organism>
<sequence>MNPRRTHGSALLIALFVIVVMALLAAAMGRFLTDSGEKHTLEVRGVRALMAAQSALEVGLYRLYPQGQWQPLGCPGANLTFTTPGLDGCQAVLSCTPVSSSDGSISVAGVRLSAQGSCGDRQLDSANPDFAVSRTLTVETYGE</sequence>
<evidence type="ECO:0000313" key="2">
    <source>
        <dbReference type="Proteomes" id="UP000023775"/>
    </source>
</evidence>
<comment type="caution">
    <text evidence="1">The sequence shown here is derived from an EMBL/GenBank/DDBJ whole genome shotgun (WGS) entry which is preliminary data.</text>
</comment>
<dbReference type="RefSeq" id="WP_005352895.1">
    <property type="nucleotide sequence ID" value="NZ_APVG01000023.1"/>
</dbReference>
<dbReference type="AlphaFoldDB" id="N9VKZ0"/>
<protein>
    <submittedName>
        <fullName evidence="1">MSHA biogenesis protein MshP</fullName>
    </submittedName>
</protein>
<gene>
    <name evidence="1" type="ORF">G114_10210</name>
</gene>
<dbReference type="PATRIC" id="fig|1268237.3.peg.2009"/>
<keyword evidence="2" id="KW-1185">Reference proteome</keyword>
<accession>N9VKZ0</accession>
<dbReference type="eggNOG" id="COG4726">
    <property type="taxonomic scope" value="Bacteria"/>
</dbReference>
<name>N9VKZ0_9GAMM</name>
<dbReference type="Proteomes" id="UP000023775">
    <property type="component" value="Unassembled WGS sequence"/>
</dbReference>
<evidence type="ECO:0000313" key="1">
    <source>
        <dbReference type="EMBL" id="ENY72021.1"/>
    </source>
</evidence>